<evidence type="ECO:0000256" key="5">
    <source>
        <dbReference type="ARBA" id="ARBA00023180"/>
    </source>
</evidence>
<evidence type="ECO:0000313" key="9">
    <source>
        <dbReference type="EMBL" id="AAW27731.1"/>
    </source>
</evidence>
<keyword evidence="5" id="KW-0325">Glycoprotein</keyword>
<reference evidence="9" key="2">
    <citation type="journal article" date="2006" name="PLoS Pathog.">
        <title>New perspectives on host-parasite interplay by comparative transcriptomic and proteomic analyses of Schistosoma japonicum.</title>
        <authorList>
            <person name="Liu F."/>
            <person name="Lu J."/>
            <person name="Hu W."/>
            <person name="Wang S.Y."/>
            <person name="Cui S.J."/>
            <person name="Chi M."/>
            <person name="Yan Q."/>
            <person name="Wang X.R."/>
            <person name="Song H.D."/>
            <person name="Xu X.N."/>
            <person name="Wang J.J."/>
            <person name="Zhang X.L."/>
            <person name="Zhang X."/>
            <person name="Wang Z.Q."/>
            <person name="Xue C.L."/>
            <person name="Brindley P.J."/>
            <person name="McManus D.P."/>
            <person name="Yang P.Y."/>
            <person name="Feng Z."/>
            <person name="Chen Z."/>
            <person name="Han Z.G."/>
        </authorList>
    </citation>
    <scope>NUCLEOTIDE SEQUENCE</scope>
</reference>
<evidence type="ECO:0000259" key="8">
    <source>
        <dbReference type="Pfam" id="PF01490"/>
    </source>
</evidence>
<feature type="transmembrane region" description="Helical" evidence="7">
    <location>
        <begin position="361"/>
        <end position="381"/>
    </location>
</feature>
<keyword evidence="2 7" id="KW-0812">Transmembrane</keyword>
<protein>
    <submittedName>
        <fullName evidence="9">SJCHGC02330 protein</fullName>
    </submittedName>
</protein>
<feature type="transmembrane region" description="Helical" evidence="7">
    <location>
        <begin position="315"/>
        <end position="341"/>
    </location>
</feature>
<reference evidence="9" key="1">
    <citation type="submission" date="2004-11" db="EMBL/GenBank/DDBJ databases">
        <title>The full-length cDNA sequences of Schistosoma japonicum genes.</title>
        <authorList>
            <person name="Han Z."/>
        </authorList>
    </citation>
    <scope>NUCLEOTIDE SEQUENCE</scope>
</reference>
<dbReference type="Pfam" id="PF01490">
    <property type="entry name" value="Aa_trans"/>
    <property type="match status" value="1"/>
</dbReference>
<feature type="transmembrane region" description="Helical" evidence="7">
    <location>
        <begin position="40"/>
        <end position="64"/>
    </location>
</feature>
<dbReference type="EMBL" id="AY815999">
    <property type="protein sequence ID" value="AAW27731.1"/>
    <property type="molecule type" value="mRNA"/>
</dbReference>
<dbReference type="AlphaFoldDB" id="Q5D8X5"/>
<feature type="transmembrane region" description="Helical" evidence="7">
    <location>
        <begin position="552"/>
        <end position="571"/>
    </location>
</feature>
<dbReference type="PANTHER" id="PTHR16189">
    <property type="entry name" value="TRANSMEMBRANE PROTEIN 104-RELATED"/>
    <property type="match status" value="1"/>
</dbReference>
<feature type="transmembrane region" description="Helical" evidence="7">
    <location>
        <begin position="187"/>
        <end position="205"/>
    </location>
</feature>
<evidence type="ECO:0000256" key="1">
    <source>
        <dbReference type="ARBA" id="ARBA00004141"/>
    </source>
</evidence>
<comment type="similarity">
    <text evidence="6">Belongs to the TMEM104 family.</text>
</comment>
<evidence type="ECO:0000256" key="4">
    <source>
        <dbReference type="ARBA" id="ARBA00023136"/>
    </source>
</evidence>
<organism evidence="9">
    <name type="scientific">Schistosoma japonicum</name>
    <name type="common">Blood fluke</name>
    <dbReference type="NCBI Taxonomy" id="6182"/>
    <lineage>
        <taxon>Eukaryota</taxon>
        <taxon>Metazoa</taxon>
        <taxon>Spiralia</taxon>
        <taxon>Lophotrochozoa</taxon>
        <taxon>Platyhelminthes</taxon>
        <taxon>Trematoda</taxon>
        <taxon>Digenea</taxon>
        <taxon>Strigeidida</taxon>
        <taxon>Schistosomatoidea</taxon>
        <taxon>Schistosomatidae</taxon>
        <taxon>Schistosoma</taxon>
    </lineage>
</organism>
<feature type="transmembrane region" description="Helical" evidence="7">
    <location>
        <begin position="387"/>
        <end position="406"/>
    </location>
</feature>
<name>Q5D8X5_SCHJA</name>
<dbReference type="GO" id="GO:0016020">
    <property type="term" value="C:membrane"/>
    <property type="evidence" value="ECO:0007669"/>
    <property type="project" value="UniProtKB-SubCell"/>
</dbReference>
<proteinExistence type="evidence at transcript level"/>
<evidence type="ECO:0000256" key="2">
    <source>
        <dbReference type="ARBA" id="ARBA00022692"/>
    </source>
</evidence>
<evidence type="ECO:0000256" key="7">
    <source>
        <dbReference type="SAM" id="Phobius"/>
    </source>
</evidence>
<keyword evidence="3 7" id="KW-1133">Transmembrane helix</keyword>
<dbReference type="InterPro" id="IPR013057">
    <property type="entry name" value="AA_transpt_TM"/>
</dbReference>
<keyword evidence="4 7" id="KW-0472">Membrane</keyword>
<comment type="subcellular location">
    <subcellularLocation>
        <location evidence="1">Membrane</location>
        <topology evidence="1">Multi-pass membrane protein</topology>
    </subcellularLocation>
</comment>
<feature type="transmembrane region" description="Helical" evidence="7">
    <location>
        <begin position="212"/>
        <end position="233"/>
    </location>
</feature>
<sequence length="577" mass="64989">MAGPTVSAEGGYSSMTGFIFLFNVIVGTGVLTLPAAFQQAGWLVAICVVVALCFLSFLTFTFVVEALSITNALLKSNSLHNSEEFEENKIVIDKMLSEHANIITSSDFQINKKYELCQMTLIHFSKVGNILIYINICAYLYGDLTIYSSAVPKSIRNVICPFNNSKNSSLSDFDLCWASLSLTRIDVYRILVVCFGVFICPFLFFNIIRSRWLQILTVCLRWIGFILMLSLSIERAIILRNDITTPLYHHNISMFWNPSIYSLFLQSEPIPKPPAFQPQNIPSLFGISVYVFMCHHSIPGIITPVRNKNNILYKIFIPVFITVLIFNLLLSTTAIIAFNHIEDIYTLNFIPNKEFIDISQIPYTLALIIGYFLCLFPVFALTSSYPIIGTSLLGNILSLCNFFTVLKTDKAQKILKCILPFVVLLPPLCIAVITNNVGYLTGFTGAIFGSGIQYIIPALLVFKARRNFTHYITSKNISVVTNLQSYDCEEFDNVDDEMMQPTSSNNIQSEENIEIHNSTDHLTTSHSVSIITRCSNHPSLAKSMYASPFQHIFWIIIVLIWALVCTIIVLIDKIHHV</sequence>
<feature type="transmembrane region" description="Helical" evidence="7">
    <location>
        <begin position="418"/>
        <end position="437"/>
    </location>
</feature>
<dbReference type="PANTHER" id="PTHR16189:SF0">
    <property type="entry name" value="TRANSMEMBRANE PROTEIN 104"/>
    <property type="match status" value="1"/>
</dbReference>
<evidence type="ECO:0000256" key="6">
    <source>
        <dbReference type="ARBA" id="ARBA00038166"/>
    </source>
</evidence>
<accession>Q5D8X5</accession>
<feature type="transmembrane region" description="Helical" evidence="7">
    <location>
        <begin position="12"/>
        <end position="33"/>
    </location>
</feature>
<feature type="domain" description="Amino acid transporter transmembrane" evidence="8">
    <location>
        <begin position="13"/>
        <end position="467"/>
    </location>
</feature>
<feature type="transmembrane region" description="Helical" evidence="7">
    <location>
        <begin position="443"/>
        <end position="462"/>
    </location>
</feature>
<evidence type="ECO:0000256" key="3">
    <source>
        <dbReference type="ARBA" id="ARBA00022989"/>
    </source>
</evidence>